<dbReference type="Gene3D" id="3.40.50.1820">
    <property type="entry name" value="alpha/beta hydrolase"/>
    <property type="match status" value="1"/>
</dbReference>
<name>A0A9Q1H0N6_9CARY</name>
<evidence type="ECO:0000313" key="4">
    <source>
        <dbReference type="EMBL" id="KAJ8419414.1"/>
    </source>
</evidence>
<dbReference type="Pfam" id="PF07859">
    <property type="entry name" value="Abhydrolase_3"/>
    <property type="match status" value="1"/>
</dbReference>
<keyword evidence="6" id="KW-1185">Reference proteome</keyword>
<organism evidence="5 6">
    <name type="scientific">Carnegiea gigantea</name>
    <dbReference type="NCBI Taxonomy" id="171969"/>
    <lineage>
        <taxon>Eukaryota</taxon>
        <taxon>Viridiplantae</taxon>
        <taxon>Streptophyta</taxon>
        <taxon>Embryophyta</taxon>
        <taxon>Tracheophyta</taxon>
        <taxon>Spermatophyta</taxon>
        <taxon>Magnoliopsida</taxon>
        <taxon>eudicotyledons</taxon>
        <taxon>Gunneridae</taxon>
        <taxon>Pentapetalae</taxon>
        <taxon>Caryophyllales</taxon>
        <taxon>Cactineae</taxon>
        <taxon>Cactaceae</taxon>
        <taxon>Cactoideae</taxon>
        <taxon>Echinocereeae</taxon>
        <taxon>Carnegiea</taxon>
    </lineage>
</organism>
<evidence type="ECO:0000313" key="5">
    <source>
        <dbReference type="EMBL" id="KAJ8428063.1"/>
    </source>
</evidence>
<dbReference type="SUPFAM" id="SSF53474">
    <property type="entry name" value="alpha/beta-Hydrolases"/>
    <property type="match status" value="1"/>
</dbReference>
<dbReference type="OrthoDB" id="408631at2759"/>
<comment type="caution">
    <text evidence="5">The sequence shown here is derived from an EMBL/GenBank/DDBJ whole genome shotgun (WGS) entry which is preliminary data.</text>
</comment>
<evidence type="ECO:0000256" key="2">
    <source>
        <dbReference type="SAM" id="SignalP"/>
    </source>
</evidence>
<gene>
    <name evidence="4" type="ORF">Cgig2_015886</name>
    <name evidence="5" type="ORF">Cgig2_023457</name>
</gene>
<evidence type="ECO:0000259" key="3">
    <source>
        <dbReference type="Pfam" id="PF07859"/>
    </source>
</evidence>
<dbReference type="EMBL" id="JAKOGI010005197">
    <property type="protein sequence ID" value="KAJ8419414.1"/>
    <property type="molecule type" value="Genomic_DNA"/>
</dbReference>
<dbReference type="GO" id="GO:0016787">
    <property type="term" value="F:hydrolase activity"/>
    <property type="evidence" value="ECO:0007669"/>
    <property type="project" value="InterPro"/>
</dbReference>
<evidence type="ECO:0000313" key="6">
    <source>
        <dbReference type="Proteomes" id="UP001153076"/>
    </source>
</evidence>
<dbReference type="InterPro" id="IPR029058">
    <property type="entry name" value="AB_hydrolase_fold"/>
</dbReference>
<dbReference type="Proteomes" id="UP001153076">
    <property type="component" value="Unassembled WGS sequence"/>
</dbReference>
<accession>A0A9Q1H0N6</accession>
<dbReference type="PANTHER" id="PTHR23024">
    <property type="entry name" value="ARYLACETAMIDE DEACETYLASE"/>
    <property type="match status" value="1"/>
</dbReference>
<feature type="chain" id="PRO_5040654164" description="Alpha/beta hydrolase fold-3 domain-containing protein" evidence="2">
    <location>
        <begin position="24"/>
        <end position="449"/>
    </location>
</feature>
<dbReference type="AlphaFoldDB" id="A0A9Q1H0N6"/>
<reference evidence="5" key="1">
    <citation type="submission" date="2022-04" db="EMBL/GenBank/DDBJ databases">
        <title>Carnegiea gigantea Genome sequencing and assembly v2.</title>
        <authorList>
            <person name="Copetti D."/>
            <person name="Sanderson M.J."/>
            <person name="Burquez A."/>
            <person name="Wojciechowski M.F."/>
        </authorList>
    </citation>
    <scope>NUCLEOTIDE SEQUENCE</scope>
    <source>
        <strain evidence="5">SGP5-SGP5p</strain>
        <tissue evidence="5">Aerial part</tissue>
    </source>
</reference>
<feature type="domain" description="Alpha/beta hydrolase fold-3" evidence="3">
    <location>
        <begin position="100"/>
        <end position="324"/>
    </location>
</feature>
<keyword evidence="2" id="KW-0732">Signal</keyword>
<proteinExistence type="inferred from homology"/>
<dbReference type="EMBL" id="JAKOGI010001057">
    <property type="protein sequence ID" value="KAJ8428063.1"/>
    <property type="molecule type" value="Genomic_DNA"/>
</dbReference>
<comment type="similarity">
    <text evidence="1">Belongs to the 'GDXG' lipolytic enzyme family.</text>
</comment>
<protein>
    <recommendedName>
        <fullName evidence="3">Alpha/beta hydrolase fold-3 domain-containing protein</fullName>
    </recommendedName>
</protein>
<dbReference type="InterPro" id="IPR050466">
    <property type="entry name" value="Carboxylest/Gibb_receptor"/>
</dbReference>
<sequence length="449" mass="49925">MPSIANLHLTLSLLLSILPLLSSSSPFQQDPIRIDPYIIDYRNGTIVRNNTLHLSSVPPTNGNDFQCKDITINIPSYRRHLRARVFLPAQPNSNRRIPVLVYFHGGGFCIGSPFYKNDTAYMAKVAAKAHVIALSLDYTLYPEGTVWDSYEDAWAFLKWVVAHKFDSHLPGSDPWLARFGDLDRVFVGGDSAGGNIAHHMAIKAGQAQLPEYVRLVGAFLAMPYFLGSSRVGLEPETITTSNNFKIWDYVCPNCTAGVDDPLINPGGPGAPSLRGLGCGRMMVYVAQYDELRERDVWYYQQVKESGWPGQVELVEAKGQPHVFHIQDPDSLAATNLIDDVSTIRSVTEGRRICNTCCRRRSVFTAFFLLRPSKPAIPIHVGTYNTMTTNVSTPMRLRLIEALAAWEAPVDSAFVELQLGVVLFPTGMRKGGGRYGLHQLVTEISRAWEL</sequence>
<evidence type="ECO:0000256" key="1">
    <source>
        <dbReference type="ARBA" id="ARBA00010515"/>
    </source>
</evidence>
<dbReference type="PANTHER" id="PTHR23024:SF551">
    <property type="entry name" value="2-HYDROXYISOFLAVANONE DEHYDRATASE-LIKE"/>
    <property type="match status" value="1"/>
</dbReference>
<dbReference type="InterPro" id="IPR013094">
    <property type="entry name" value="AB_hydrolase_3"/>
</dbReference>
<feature type="signal peptide" evidence="2">
    <location>
        <begin position="1"/>
        <end position="23"/>
    </location>
</feature>